<proteinExistence type="predicted"/>
<accession>A0A6H2A1Y3</accession>
<evidence type="ECO:0000313" key="2">
    <source>
        <dbReference type="EMBL" id="QJI00745.1"/>
    </source>
</evidence>
<name>A0A6H2A1Y3_9ZZZZ</name>
<dbReference type="EMBL" id="MT144873">
    <property type="protein sequence ID" value="QJI00745.1"/>
    <property type="molecule type" value="Genomic_DNA"/>
</dbReference>
<protein>
    <submittedName>
        <fullName evidence="1">Uncharacterized protein</fullName>
    </submittedName>
</protein>
<dbReference type="AlphaFoldDB" id="A0A6H2A1Y3"/>
<reference evidence="1" key="1">
    <citation type="submission" date="2020-03" db="EMBL/GenBank/DDBJ databases">
        <title>The deep terrestrial virosphere.</title>
        <authorList>
            <person name="Holmfeldt K."/>
            <person name="Nilsson E."/>
            <person name="Simone D."/>
            <person name="Lopez-Fernandez M."/>
            <person name="Wu X."/>
            <person name="de Brujin I."/>
            <person name="Lundin D."/>
            <person name="Andersson A."/>
            <person name="Bertilsson S."/>
            <person name="Dopson M."/>
        </authorList>
    </citation>
    <scope>NUCLEOTIDE SEQUENCE</scope>
    <source>
        <strain evidence="1">TM448A04481</strain>
        <strain evidence="2">TM448B02103</strain>
    </source>
</reference>
<dbReference type="EMBL" id="MT144486">
    <property type="protein sequence ID" value="QJA54206.1"/>
    <property type="molecule type" value="Genomic_DNA"/>
</dbReference>
<gene>
    <name evidence="1" type="ORF">TM448A04481_0004</name>
    <name evidence="2" type="ORF">TM448B02103_0011</name>
</gene>
<organism evidence="1">
    <name type="scientific">viral metagenome</name>
    <dbReference type="NCBI Taxonomy" id="1070528"/>
    <lineage>
        <taxon>unclassified sequences</taxon>
        <taxon>metagenomes</taxon>
        <taxon>organismal metagenomes</taxon>
    </lineage>
</organism>
<sequence length="67" mass="7823">MLKKVVSFGASVFMTKRYGVVTRNGKDYIRDYKRELKNGKGLTLMDVWFVKRPTRIYLPEHKGDING</sequence>
<evidence type="ECO:0000313" key="1">
    <source>
        <dbReference type="EMBL" id="QJA54206.1"/>
    </source>
</evidence>